<comment type="caution">
    <text evidence="5">The sequence shown here is derived from an EMBL/GenBank/DDBJ whole genome shotgun (WGS) entry which is preliminary data.</text>
</comment>
<dbReference type="PROSITE" id="PS51462">
    <property type="entry name" value="NUDIX"/>
    <property type="match status" value="1"/>
</dbReference>
<reference evidence="5 6" key="1">
    <citation type="submission" date="2016-04" db="EMBL/GenBank/DDBJ databases">
        <title>Draft genome of Fonsecaea erecta CBS 125763.</title>
        <authorList>
            <person name="Weiss V.A."/>
            <person name="Vicente V.A."/>
            <person name="Raittz R.T."/>
            <person name="Moreno L.F."/>
            <person name="De Souza E.M."/>
            <person name="Pedrosa F.O."/>
            <person name="Steffens M.B."/>
            <person name="Faoro H."/>
            <person name="Tadra-Sfeir M.Z."/>
            <person name="Najafzadeh M.J."/>
            <person name="Felipe M.S."/>
            <person name="Teixeira M."/>
            <person name="Sun J."/>
            <person name="Xi L."/>
            <person name="Gomes R."/>
            <person name="De Azevedo C.M."/>
            <person name="Salgado C.G."/>
            <person name="Da Silva M.B."/>
            <person name="Nascimento M.F."/>
            <person name="Queiroz-Telles F."/>
            <person name="Attili D.S."/>
            <person name="Gorbushina A."/>
        </authorList>
    </citation>
    <scope>NUCLEOTIDE SEQUENCE [LARGE SCALE GENOMIC DNA]</scope>
    <source>
        <strain evidence="5 6">CBS 125763</strain>
    </source>
</reference>
<evidence type="ECO:0000313" key="6">
    <source>
        <dbReference type="Proteomes" id="UP000078343"/>
    </source>
</evidence>
<accession>A0A178ZZB1</accession>
<dbReference type="GO" id="GO:0035539">
    <property type="term" value="F:8-oxo-7,8-dihydrodeoxyguanosine triphosphate pyrophosphatase activity"/>
    <property type="evidence" value="ECO:0007669"/>
    <property type="project" value="TreeGrafter"/>
</dbReference>
<proteinExistence type="inferred from homology"/>
<comment type="similarity">
    <text evidence="2">Belongs to the Nudix hydrolase family.</text>
</comment>
<dbReference type="GO" id="GO:0005829">
    <property type="term" value="C:cytosol"/>
    <property type="evidence" value="ECO:0007669"/>
    <property type="project" value="TreeGrafter"/>
</dbReference>
<evidence type="ECO:0000256" key="1">
    <source>
        <dbReference type="ARBA" id="ARBA00022801"/>
    </source>
</evidence>
<dbReference type="InterPro" id="IPR020084">
    <property type="entry name" value="NUDIX_hydrolase_CS"/>
</dbReference>
<dbReference type="PANTHER" id="PTHR16099:SF5">
    <property type="entry name" value="NUCLEOTIDE TRIPHOSPHATE DIPHOSPHATASE NUDT15"/>
    <property type="match status" value="1"/>
</dbReference>
<gene>
    <name evidence="5" type="ORF">AYL99_00327</name>
</gene>
<dbReference type="Gene3D" id="3.90.79.10">
    <property type="entry name" value="Nucleoside Triphosphate Pyrophosphohydrolase"/>
    <property type="match status" value="1"/>
</dbReference>
<dbReference type="SUPFAM" id="SSF55811">
    <property type="entry name" value="Nudix"/>
    <property type="match status" value="1"/>
</dbReference>
<evidence type="ECO:0000256" key="2">
    <source>
        <dbReference type="RuleBase" id="RU003476"/>
    </source>
</evidence>
<evidence type="ECO:0000256" key="3">
    <source>
        <dbReference type="SAM" id="MobiDB-lite"/>
    </source>
</evidence>
<dbReference type="Proteomes" id="UP000078343">
    <property type="component" value="Unassembled WGS sequence"/>
</dbReference>
<dbReference type="GO" id="GO:0006203">
    <property type="term" value="P:dGTP catabolic process"/>
    <property type="evidence" value="ECO:0007669"/>
    <property type="project" value="TreeGrafter"/>
</dbReference>
<feature type="region of interest" description="Disordered" evidence="3">
    <location>
        <begin position="190"/>
        <end position="239"/>
    </location>
</feature>
<dbReference type="RefSeq" id="XP_018697722.1">
    <property type="nucleotide sequence ID" value="XM_018831843.1"/>
</dbReference>
<evidence type="ECO:0000259" key="4">
    <source>
        <dbReference type="PROSITE" id="PS51462"/>
    </source>
</evidence>
<name>A0A178ZZB1_9EURO</name>
<sequence>MPSPPDLLASSVPRVGVAVFILHVDPDPNSNAANAPTNPKSASLLPKFLLGQRLGSHGAGTWALPGGHLEFGESLEECAAREVREETGLEVDEIEFLTATNDVMPFEASPATTTTTTTGAATQGSVRGKHYVTIFMTARVKQAAAAAANQSRATGMPEAKLLEPDKCAGWEWVSWDDLTRWARPQLARLEREETGDGEAQRPLSAQEEDTTAAAAAARHGQVTGGSAEQESGNGAGSAHDTKVAARTLFLPMISLLVQRPGVIPGQVSQR</sequence>
<keyword evidence="1 2" id="KW-0378">Hydrolase</keyword>
<dbReference type="STRING" id="1367422.A0A178ZZB1"/>
<dbReference type="CDD" id="cd04678">
    <property type="entry name" value="NUDIX_MTH2_Nudt15"/>
    <property type="match status" value="1"/>
</dbReference>
<dbReference type="PRINTS" id="PR00502">
    <property type="entry name" value="NUDIXFAMILY"/>
</dbReference>
<evidence type="ECO:0000313" key="5">
    <source>
        <dbReference type="EMBL" id="OAP64355.1"/>
    </source>
</evidence>
<dbReference type="PROSITE" id="PS00893">
    <property type="entry name" value="NUDIX_BOX"/>
    <property type="match status" value="1"/>
</dbReference>
<dbReference type="GeneID" id="30004497"/>
<dbReference type="InterPro" id="IPR020476">
    <property type="entry name" value="Nudix_hydrolase"/>
</dbReference>
<dbReference type="InterPro" id="IPR000086">
    <property type="entry name" value="NUDIX_hydrolase_dom"/>
</dbReference>
<dbReference type="InterPro" id="IPR015797">
    <property type="entry name" value="NUDIX_hydrolase-like_dom_sf"/>
</dbReference>
<protein>
    <recommendedName>
        <fullName evidence="4">Nudix hydrolase domain-containing protein</fullName>
    </recommendedName>
</protein>
<dbReference type="EMBL" id="LVYI01000001">
    <property type="protein sequence ID" value="OAP64355.1"/>
    <property type="molecule type" value="Genomic_DNA"/>
</dbReference>
<feature type="domain" description="Nudix hydrolase" evidence="4">
    <location>
        <begin position="27"/>
        <end position="199"/>
    </location>
</feature>
<organism evidence="5 6">
    <name type="scientific">Fonsecaea erecta</name>
    <dbReference type="NCBI Taxonomy" id="1367422"/>
    <lineage>
        <taxon>Eukaryota</taxon>
        <taxon>Fungi</taxon>
        <taxon>Dikarya</taxon>
        <taxon>Ascomycota</taxon>
        <taxon>Pezizomycotina</taxon>
        <taxon>Eurotiomycetes</taxon>
        <taxon>Chaetothyriomycetidae</taxon>
        <taxon>Chaetothyriales</taxon>
        <taxon>Herpotrichiellaceae</taxon>
        <taxon>Fonsecaea</taxon>
    </lineage>
</organism>
<dbReference type="PANTHER" id="PTHR16099">
    <property type="entry name" value="8-OXO-DGTP DIPHOSPHATES NUDT15"/>
    <property type="match status" value="1"/>
</dbReference>
<dbReference type="OrthoDB" id="447842at2759"/>
<keyword evidence="6" id="KW-1185">Reference proteome</keyword>
<dbReference type="Pfam" id="PF00293">
    <property type="entry name" value="NUDIX"/>
    <property type="match status" value="1"/>
</dbReference>
<dbReference type="AlphaFoldDB" id="A0A178ZZB1"/>